<evidence type="ECO:0000313" key="1">
    <source>
        <dbReference type="EMBL" id="CAA9352146.1"/>
    </source>
</evidence>
<gene>
    <name evidence="1" type="ORF">AVDCRST_MAG29-2321</name>
</gene>
<dbReference type="EMBL" id="CADCUG010000139">
    <property type="protein sequence ID" value="CAA9352146.1"/>
    <property type="molecule type" value="Genomic_DNA"/>
</dbReference>
<protein>
    <submittedName>
        <fullName evidence="1">Uncharacterized protein</fullName>
    </submittedName>
</protein>
<sequence>MSKFTLTAAGAVGYVLGARAGRGRYEQIAAFSRRVWNDPRVQRATADMQDKATETVRKAAPVVGAKVRSTVSDAATMTGSADDPVPPAGVTVTEVAPPVAVDQVPAANAGVAPAGVADETIGGPA</sequence>
<dbReference type="AlphaFoldDB" id="A0A6J4M7X0"/>
<proteinExistence type="predicted"/>
<organism evidence="1">
    <name type="scientific">uncultured Nocardioidaceae bacterium</name>
    <dbReference type="NCBI Taxonomy" id="253824"/>
    <lineage>
        <taxon>Bacteria</taxon>
        <taxon>Bacillati</taxon>
        <taxon>Actinomycetota</taxon>
        <taxon>Actinomycetes</taxon>
        <taxon>Propionibacteriales</taxon>
        <taxon>Nocardioidaceae</taxon>
        <taxon>environmental samples</taxon>
    </lineage>
</organism>
<name>A0A6J4M7X0_9ACTN</name>
<accession>A0A6J4M7X0</accession>
<reference evidence="1" key="1">
    <citation type="submission" date="2020-02" db="EMBL/GenBank/DDBJ databases">
        <authorList>
            <person name="Meier V. D."/>
        </authorList>
    </citation>
    <scope>NUCLEOTIDE SEQUENCE</scope>
    <source>
        <strain evidence="1">AVDCRST_MAG29</strain>
    </source>
</reference>